<dbReference type="FunFam" id="1.10.340.70:FF:000001">
    <property type="entry name" value="Retrovirus-related Pol polyprotein from transposon gypsy-like Protein"/>
    <property type="match status" value="1"/>
</dbReference>
<feature type="domain" description="Integrase zinc-binding" evidence="1">
    <location>
        <begin position="12"/>
        <end position="66"/>
    </location>
</feature>
<dbReference type="InterPro" id="IPR052160">
    <property type="entry name" value="Gypsy_RT_Integrase-like"/>
</dbReference>
<dbReference type="Proteomes" id="UP001286313">
    <property type="component" value="Unassembled WGS sequence"/>
</dbReference>
<proteinExistence type="predicted"/>
<protein>
    <recommendedName>
        <fullName evidence="1">Integrase zinc-binding domain-containing protein</fullName>
    </recommendedName>
</protein>
<organism evidence="2 3">
    <name type="scientific">Petrolisthes cinctipes</name>
    <name type="common">Flat porcelain crab</name>
    <dbReference type="NCBI Taxonomy" id="88211"/>
    <lineage>
        <taxon>Eukaryota</taxon>
        <taxon>Metazoa</taxon>
        <taxon>Ecdysozoa</taxon>
        <taxon>Arthropoda</taxon>
        <taxon>Crustacea</taxon>
        <taxon>Multicrustacea</taxon>
        <taxon>Malacostraca</taxon>
        <taxon>Eumalacostraca</taxon>
        <taxon>Eucarida</taxon>
        <taxon>Decapoda</taxon>
        <taxon>Pleocyemata</taxon>
        <taxon>Anomura</taxon>
        <taxon>Galatheoidea</taxon>
        <taxon>Porcellanidae</taxon>
        <taxon>Petrolisthes</taxon>
    </lineage>
</organism>
<comment type="caution">
    <text evidence="2">The sequence shown here is derived from an EMBL/GenBank/DDBJ whole genome shotgun (WGS) entry which is preliminary data.</text>
</comment>
<accession>A0AAE1L317</accession>
<gene>
    <name evidence="2" type="ORF">Pcinc_001525</name>
</gene>
<evidence type="ECO:0000313" key="3">
    <source>
        <dbReference type="Proteomes" id="UP001286313"/>
    </source>
</evidence>
<sequence length="106" mass="11851">MLDSGTKQLVLPKQVREGVMKIAYESPLGGHQGIKTLTRIQQEFAWPGIVVDVKRHCQSCDLCQRTIPKGKVRKVPLGEMPLIDSPFKRVAVDIIGPEVKTKIDIF</sequence>
<dbReference type="InterPro" id="IPR041588">
    <property type="entry name" value="Integrase_H2C2"/>
</dbReference>
<dbReference type="Gene3D" id="1.10.340.70">
    <property type="match status" value="1"/>
</dbReference>
<name>A0AAE1L317_PETCI</name>
<reference evidence="2" key="1">
    <citation type="submission" date="2023-10" db="EMBL/GenBank/DDBJ databases">
        <title>Genome assemblies of two species of porcelain crab, Petrolisthes cinctipes and Petrolisthes manimaculis (Anomura: Porcellanidae).</title>
        <authorList>
            <person name="Angst P."/>
        </authorList>
    </citation>
    <scope>NUCLEOTIDE SEQUENCE</scope>
    <source>
        <strain evidence="2">PB745_01</strain>
        <tissue evidence="2">Gill</tissue>
    </source>
</reference>
<dbReference type="AlphaFoldDB" id="A0AAE1L317"/>
<evidence type="ECO:0000259" key="1">
    <source>
        <dbReference type="Pfam" id="PF17921"/>
    </source>
</evidence>
<dbReference type="EMBL" id="JAWQEG010000094">
    <property type="protein sequence ID" value="KAK3894714.1"/>
    <property type="molecule type" value="Genomic_DNA"/>
</dbReference>
<dbReference type="PANTHER" id="PTHR47266">
    <property type="entry name" value="ENDONUCLEASE-RELATED"/>
    <property type="match status" value="1"/>
</dbReference>
<keyword evidence="3" id="KW-1185">Reference proteome</keyword>
<dbReference type="Pfam" id="PF17921">
    <property type="entry name" value="Integrase_H2C2"/>
    <property type="match status" value="1"/>
</dbReference>
<evidence type="ECO:0000313" key="2">
    <source>
        <dbReference type="EMBL" id="KAK3894714.1"/>
    </source>
</evidence>